<keyword evidence="5" id="KW-1185">Reference proteome</keyword>
<organism evidence="4 5">
    <name type="scientific">Dyella halodurans</name>
    <dbReference type="NCBI Taxonomy" id="1920171"/>
    <lineage>
        <taxon>Bacteria</taxon>
        <taxon>Pseudomonadati</taxon>
        <taxon>Pseudomonadota</taxon>
        <taxon>Gammaproteobacteria</taxon>
        <taxon>Lysobacterales</taxon>
        <taxon>Rhodanobacteraceae</taxon>
        <taxon>Dyella</taxon>
    </lineage>
</organism>
<comment type="caution">
    <text evidence="4">The sequence shown here is derived from an EMBL/GenBank/DDBJ whole genome shotgun (WGS) entry which is preliminary data.</text>
</comment>
<reference evidence="5" key="1">
    <citation type="journal article" date="2019" name="Int. J. Syst. Evol. Microbiol.">
        <title>The Global Catalogue of Microorganisms (GCM) 10K type strain sequencing project: providing services to taxonomists for standard genome sequencing and annotation.</title>
        <authorList>
            <consortium name="The Broad Institute Genomics Platform"/>
            <consortium name="The Broad Institute Genome Sequencing Center for Infectious Disease"/>
            <person name="Wu L."/>
            <person name="Ma J."/>
        </authorList>
    </citation>
    <scope>NUCLEOTIDE SEQUENCE [LARGE SCALE GENOMIC DNA]</scope>
    <source>
        <strain evidence="5">CCM 4481</strain>
    </source>
</reference>
<evidence type="ECO:0000256" key="1">
    <source>
        <dbReference type="ARBA" id="ARBA00005125"/>
    </source>
</evidence>
<dbReference type="Gene3D" id="3.90.25.10">
    <property type="entry name" value="UDP-galactose 4-epimerase, domain 1"/>
    <property type="match status" value="1"/>
</dbReference>
<comment type="similarity">
    <text evidence="2">Belongs to the NAD(P)-dependent epimerase/dehydratase family.</text>
</comment>
<evidence type="ECO:0000313" key="4">
    <source>
        <dbReference type="EMBL" id="MFC4525294.1"/>
    </source>
</evidence>
<comment type="pathway">
    <text evidence="1">Bacterial outer membrane biogenesis; LPS O-antigen biosynthesis.</text>
</comment>
<feature type="domain" description="NAD-dependent epimerase/dehydratase" evidence="3">
    <location>
        <begin position="6"/>
        <end position="225"/>
    </location>
</feature>
<protein>
    <submittedName>
        <fullName evidence="4">NAD-dependent epimerase/dehydratase family protein</fullName>
    </submittedName>
</protein>
<dbReference type="PANTHER" id="PTHR43000">
    <property type="entry name" value="DTDP-D-GLUCOSE 4,6-DEHYDRATASE-RELATED"/>
    <property type="match status" value="1"/>
</dbReference>
<evidence type="ECO:0000256" key="2">
    <source>
        <dbReference type="ARBA" id="ARBA00007637"/>
    </source>
</evidence>
<accession>A0ABV9BX24</accession>
<dbReference type="Gene3D" id="3.40.50.720">
    <property type="entry name" value="NAD(P)-binding Rossmann-like Domain"/>
    <property type="match status" value="1"/>
</dbReference>
<dbReference type="RefSeq" id="WP_266149790.1">
    <property type="nucleotide sequence ID" value="NZ_CP064028.1"/>
</dbReference>
<dbReference type="InterPro" id="IPR036291">
    <property type="entry name" value="NAD(P)-bd_dom_sf"/>
</dbReference>
<evidence type="ECO:0000259" key="3">
    <source>
        <dbReference type="Pfam" id="PF01370"/>
    </source>
</evidence>
<dbReference type="EMBL" id="JBHSGA010000003">
    <property type="protein sequence ID" value="MFC4525294.1"/>
    <property type="molecule type" value="Genomic_DNA"/>
</dbReference>
<dbReference type="Proteomes" id="UP001595961">
    <property type="component" value="Unassembled WGS sequence"/>
</dbReference>
<dbReference type="InterPro" id="IPR001509">
    <property type="entry name" value="Epimerase_deHydtase"/>
</dbReference>
<name>A0ABV9BX24_9GAMM</name>
<dbReference type="SUPFAM" id="SSF51735">
    <property type="entry name" value="NAD(P)-binding Rossmann-fold domains"/>
    <property type="match status" value="1"/>
</dbReference>
<dbReference type="Pfam" id="PF01370">
    <property type="entry name" value="Epimerase"/>
    <property type="match status" value="1"/>
</dbReference>
<sequence>MSRGRILLTGASGFTGHYAAEALRRAGYDVHEWRSASGLGTAESVDLLDRTAVAAAVGRAMPDYVLHLAAISFIAHGNAAAIYAVNIVGTRNLLEALSNMETPPRHVLLASSANVYGEQEGGIDESAPLRPQNDYAVSKMAMERMASLWMGRLPITIVRPFNYTGVGQDVKFLLPKIVSHFQRRAEVMELGNIDVWRDFSDVRRVVESYVRLLDRPGKGEVFNVCSGKERSIREIIATMEQISGHRIEVRVNPAFVRDNEITHLHGDPGRLERAVGPLPQFEIRDTLAWMYLAQA</sequence>
<evidence type="ECO:0000313" key="5">
    <source>
        <dbReference type="Proteomes" id="UP001595961"/>
    </source>
</evidence>
<proteinExistence type="inferred from homology"/>
<gene>
    <name evidence="4" type="ORF">ACFO5W_01480</name>
</gene>